<feature type="transmembrane region" description="Helical" evidence="4">
    <location>
        <begin position="104"/>
        <end position="123"/>
    </location>
</feature>
<evidence type="ECO:0000313" key="6">
    <source>
        <dbReference type="EMBL" id="MBB5281893.1"/>
    </source>
</evidence>
<evidence type="ECO:0000256" key="4">
    <source>
        <dbReference type="SAM" id="Phobius"/>
    </source>
</evidence>
<sequence length="380" mass="43972">MPSTFPPIRIDFFALFIVLGVVQGVFLAYFFLSQSKGAQFPNRFLGGLLLCMSVVSSDIWLGYTNYMFRVLWLVDATEPLNFLLAALPYLYLKTSLTGRFTRRDGWHFLPALLYFVYMCVLIYPQSLAYKYNANIGSFHPELPYIDAHTYGQHWMFFPKHHITTFTFFSMVTYVGLSGWVLYKADREQQLSWHWRFFFHFLSILVVYTATRLSFPSDLGDHLVAAHMGLVIYATSVGVVRQSSIFQKISWEEKVPRKYEKSSLTPELQDQVLRKLKKVMEEEKPYLDEGFSLPALARRLSVSTHHLSQIINEELGQHFFDLLAHYRIGEAQKLLTDPESTHLKIEEIAQRVGYNSKSAFNTAFRKVTGQTPSGYRKQATL</sequence>
<keyword evidence="7" id="KW-1185">Reference proteome</keyword>
<evidence type="ECO:0000256" key="3">
    <source>
        <dbReference type="ARBA" id="ARBA00023163"/>
    </source>
</evidence>
<reference evidence="6 7" key="1">
    <citation type="submission" date="2020-08" db="EMBL/GenBank/DDBJ databases">
        <title>Genomic Encyclopedia of Type Strains, Phase IV (KMG-IV): sequencing the most valuable type-strain genomes for metagenomic binning, comparative biology and taxonomic classification.</title>
        <authorList>
            <person name="Goeker M."/>
        </authorList>
    </citation>
    <scope>NUCLEOTIDE SEQUENCE [LARGE SCALE GENOMIC DNA]</scope>
    <source>
        <strain evidence="6 7">DSM 105074</strain>
    </source>
</reference>
<feature type="transmembrane region" description="Helical" evidence="4">
    <location>
        <begin position="12"/>
        <end position="32"/>
    </location>
</feature>
<evidence type="ECO:0000313" key="7">
    <source>
        <dbReference type="Proteomes" id="UP000557307"/>
    </source>
</evidence>
<dbReference type="Gene3D" id="1.10.10.60">
    <property type="entry name" value="Homeodomain-like"/>
    <property type="match status" value="2"/>
</dbReference>
<keyword evidence="1" id="KW-0805">Transcription regulation</keyword>
<dbReference type="EMBL" id="JACHGF010000001">
    <property type="protein sequence ID" value="MBB5281893.1"/>
    <property type="molecule type" value="Genomic_DNA"/>
</dbReference>
<feature type="transmembrane region" description="Helical" evidence="4">
    <location>
        <begin position="162"/>
        <end position="182"/>
    </location>
</feature>
<dbReference type="RefSeq" id="WP_221307346.1">
    <property type="nucleotide sequence ID" value="NZ_JACHGF010000001.1"/>
</dbReference>
<feature type="transmembrane region" description="Helical" evidence="4">
    <location>
        <begin position="44"/>
        <end position="63"/>
    </location>
</feature>
<keyword evidence="2 6" id="KW-0238">DNA-binding</keyword>
<feature type="transmembrane region" description="Helical" evidence="4">
    <location>
        <begin position="194"/>
        <end position="210"/>
    </location>
</feature>
<keyword evidence="4" id="KW-0472">Membrane</keyword>
<comment type="caution">
    <text evidence="6">The sequence shown here is derived from an EMBL/GenBank/DDBJ whole genome shotgun (WGS) entry which is preliminary data.</text>
</comment>
<evidence type="ECO:0000256" key="1">
    <source>
        <dbReference type="ARBA" id="ARBA00023015"/>
    </source>
</evidence>
<dbReference type="PROSITE" id="PS00041">
    <property type="entry name" value="HTH_ARAC_FAMILY_1"/>
    <property type="match status" value="1"/>
</dbReference>
<evidence type="ECO:0000256" key="2">
    <source>
        <dbReference type="ARBA" id="ARBA00023125"/>
    </source>
</evidence>
<dbReference type="GO" id="GO:0003700">
    <property type="term" value="F:DNA-binding transcription factor activity"/>
    <property type="evidence" value="ECO:0007669"/>
    <property type="project" value="InterPro"/>
</dbReference>
<keyword evidence="4" id="KW-1133">Transmembrane helix</keyword>
<dbReference type="InterPro" id="IPR020449">
    <property type="entry name" value="Tscrpt_reg_AraC-type_HTH"/>
</dbReference>
<dbReference type="InterPro" id="IPR018062">
    <property type="entry name" value="HTH_AraC-typ_CS"/>
</dbReference>
<dbReference type="PANTHER" id="PTHR43280">
    <property type="entry name" value="ARAC-FAMILY TRANSCRIPTIONAL REGULATOR"/>
    <property type="match status" value="1"/>
</dbReference>
<organism evidence="6 7">
    <name type="scientific">Rhabdobacter roseus</name>
    <dbReference type="NCBI Taxonomy" id="1655419"/>
    <lineage>
        <taxon>Bacteria</taxon>
        <taxon>Pseudomonadati</taxon>
        <taxon>Bacteroidota</taxon>
        <taxon>Cytophagia</taxon>
        <taxon>Cytophagales</taxon>
        <taxon>Cytophagaceae</taxon>
        <taxon>Rhabdobacter</taxon>
    </lineage>
</organism>
<dbReference type="Pfam" id="PF12833">
    <property type="entry name" value="HTH_18"/>
    <property type="match status" value="1"/>
</dbReference>
<feature type="domain" description="HTH araC/xylS-type" evidence="5">
    <location>
        <begin position="269"/>
        <end position="377"/>
    </location>
</feature>
<keyword evidence="3" id="KW-0804">Transcription</keyword>
<dbReference type="SUPFAM" id="SSF46689">
    <property type="entry name" value="Homeodomain-like"/>
    <property type="match status" value="1"/>
</dbReference>
<keyword evidence="4" id="KW-0812">Transmembrane</keyword>
<dbReference type="InterPro" id="IPR018060">
    <property type="entry name" value="HTH_AraC"/>
</dbReference>
<protein>
    <submittedName>
        <fullName evidence="6">AraC-like DNA-binding protein</fullName>
    </submittedName>
</protein>
<accession>A0A840TL08</accession>
<name>A0A840TL08_9BACT</name>
<evidence type="ECO:0000259" key="5">
    <source>
        <dbReference type="PROSITE" id="PS01124"/>
    </source>
</evidence>
<dbReference type="GO" id="GO:0043565">
    <property type="term" value="F:sequence-specific DNA binding"/>
    <property type="evidence" value="ECO:0007669"/>
    <property type="project" value="InterPro"/>
</dbReference>
<dbReference type="PRINTS" id="PR00032">
    <property type="entry name" value="HTHARAC"/>
</dbReference>
<dbReference type="PROSITE" id="PS01124">
    <property type="entry name" value="HTH_ARAC_FAMILY_2"/>
    <property type="match status" value="1"/>
</dbReference>
<feature type="transmembrane region" description="Helical" evidence="4">
    <location>
        <begin position="222"/>
        <end position="239"/>
    </location>
</feature>
<dbReference type="InterPro" id="IPR009057">
    <property type="entry name" value="Homeodomain-like_sf"/>
</dbReference>
<feature type="transmembrane region" description="Helical" evidence="4">
    <location>
        <begin position="69"/>
        <end position="92"/>
    </location>
</feature>
<dbReference type="SMART" id="SM00342">
    <property type="entry name" value="HTH_ARAC"/>
    <property type="match status" value="1"/>
</dbReference>
<dbReference type="Proteomes" id="UP000557307">
    <property type="component" value="Unassembled WGS sequence"/>
</dbReference>
<dbReference type="AlphaFoldDB" id="A0A840TL08"/>
<dbReference type="PANTHER" id="PTHR43280:SF29">
    <property type="entry name" value="ARAC-FAMILY TRANSCRIPTIONAL REGULATOR"/>
    <property type="match status" value="1"/>
</dbReference>
<proteinExistence type="predicted"/>
<gene>
    <name evidence="6" type="ORF">HNQ92_000014</name>
</gene>